<evidence type="ECO:0000313" key="6">
    <source>
        <dbReference type="EMBL" id="CQD10133.1"/>
    </source>
</evidence>
<name>A0A0U1D9X9_9MYCO</name>
<protein>
    <submittedName>
        <fullName evidence="6">TetR family transcriptional regulator</fullName>
    </submittedName>
</protein>
<dbReference type="Gene3D" id="1.10.357.10">
    <property type="entry name" value="Tetracycline Repressor, domain 2"/>
    <property type="match status" value="1"/>
</dbReference>
<sequence length="199" mass="21833">MGVQDPAAKPRVRPGGRSERVRESVLRACLELLTEGKVELPIAEVADRSGINRGTIYRWWPTSTELLNDALAFHARHRTDAPDTGAWESDIRSLITELASLAADPVERGIMATMISARYPSLNDTMMGWYRNGLPHWFAIIERAIGRGEASPDVDPAIVLQMMLAPAVSVSLFEGRALATEEIDSLVVLVCRATAPLRS</sequence>
<dbReference type="InterPro" id="IPR001647">
    <property type="entry name" value="HTH_TetR"/>
</dbReference>
<dbReference type="GeneID" id="44298954"/>
<gene>
    <name evidence="7" type="ORF">AWB98_25990</name>
    <name evidence="6" type="ORF">BN970_01982</name>
</gene>
<evidence type="ECO:0000256" key="3">
    <source>
        <dbReference type="ARBA" id="ARBA00023163"/>
    </source>
</evidence>
<dbReference type="SUPFAM" id="SSF48498">
    <property type="entry name" value="Tetracyclin repressor-like, C-terminal domain"/>
    <property type="match status" value="1"/>
</dbReference>
<dbReference type="EMBL" id="LQOP01000028">
    <property type="protein sequence ID" value="ORV22241.1"/>
    <property type="molecule type" value="Genomic_DNA"/>
</dbReference>
<dbReference type="SUPFAM" id="SSF46689">
    <property type="entry name" value="Homeodomain-like"/>
    <property type="match status" value="1"/>
</dbReference>
<dbReference type="PROSITE" id="PS50977">
    <property type="entry name" value="HTH_TETR_2"/>
    <property type="match status" value="1"/>
</dbReference>
<dbReference type="Pfam" id="PF16859">
    <property type="entry name" value="TetR_C_11"/>
    <property type="match status" value="1"/>
</dbReference>
<dbReference type="Proteomes" id="UP000193811">
    <property type="component" value="Unassembled WGS sequence"/>
</dbReference>
<keyword evidence="9" id="KW-1185">Reference proteome</keyword>
<dbReference type="InterPro" id="IPR050109">
    <property type="entry name" value="HTH-type_TetR-like_transc_reg"/>
</dbReference>
<feature type="domain" description="HTH tetR-type" evidence="5">
    <location>
        <begin position="19"/>
        <end position="78"/>
    </location>
</feature>
<keyword evidence="2 4" id="KW-0238">DNA-binding</keyword>
<dbReference type="Proteomes" id="UP000182227">
    <property type="component" value="Unassembled WGS sequence"/>
</dbReference>
<organism evidence="6 8">
    <name type="scientific">Mycolicibacterium conceptionense</name>
    <dbReference type="NCBI Taxonomy" id="451644"/>
    <lineage>
        <taxon>Bacteria</taxon>
        <taxon>Bacillati</taxon>
        <taxon>Actinomycetota</taxon>
        <taxon>Actinomycetes</taxon>
        <taxon>Mycobacteriales</taxon>
        <taxon>Mycobacteriaceae</taxon>
        <taxon>Mycolicibacterium</taxon>
    </lineage>
</organism>
<dbReference type="InterPro" id="IPR009057">
    <property type="entry name" value="Homeodomain-like_sf"/>
</dbReference>
<dbReference type="Gene3D" id="1.10.10.60">
    <property type="entry name" value="Homeodomain-like"/>
    <property type="match status" value="1"/>
</dbReference>
<evidence type="ECO:0000313" key="9">
    <source>
        <dbReference type="Proteomes" id="UP000193811"/>
    </source>
</evidence>
<keyword evidence="3" id="KW-0804">Transcription</keyword>
<evidence type="ECO:0000256" key="2">
    <source>
        <dbReference type="ARBA" id="ARBA00023125"/>
    </source>
</evidence>
<dbReference type="PANTHER" id="PTHR30055">
    <property type="entry name" value="HTH-TYPE TRANSCRIPTIONAL REGULATOR RUTR"/>
    <property type="match status" value="1"/>
</dbReference>
<feature type="DNA-binding region" description="H-T-H motif" evidence="4">
    <location>
        <begin position="41"/>
        <end position="60"/>
    </location>
</feature>
<evidence type="ECO:0000256" key="4">
    <source>
        <dbReference type="PROSITE-ProRule" id="PRU00335"/>
    </source>
</evidence>
<dbReference type="GO" id="GO:0003700">
    <property type="term" value="F:DNA-binding transcription factor activity"/>
    <property type="evidence" value="ECO:0007669"/>
    <property type="project" value="TreeGrafter"/>
</dbReference>
<evidence type="ECO:0000259" key="5">
    <source>
        <dbReference type="PROSITE" id="PS50977"/>
    </source>
</evidence>
<evidence type="ECO:0000313" key="7">
    <source>
        <dbReference type="EMBL" id="ORV22241.1"/>
    </source>
</evidence>
<keyword evidence="1" id="KW-0805">Transcription regulation</keyword>
<accession>A0A0U1D9X9</accession>
<evidence type="ECO:0000313" key="8">
    <source>
        <dbReference type="Proteomes" id="UP000182227"/>
    </source>
</evidence>
<reference evidence="6 8" key="1">
    <citation type="submission" date="2015-03" db="EMBL/GenBank/DDBJ databases">
        <authorList>
            <person name="Murphy D."/>
        </authorList>
    </citation>
    <scope>NUCLEOTIDE SEQUENCE [LARGE SCALE GENOMIC DNA]</scope>
    <source>
        <strain evidence="6 8">D16</strain>
    </source>
</reference>
<dbReference type="AlphaFoldDB" id="A0A0U1D9X9"/>
<dbReference type="InterPro" id="IPR011075">
    <property type="entry name" value="TetR_C"/>
</dbReference>
<proteinExistence type="predicted"/>
<dbReference type="GO" id="GO:0000976">
    <property type="term" value="F:transcription cis-regulatory region binding"/>
    <property type="evidence" value="ECO:0007669"/>
    <property type="project" value="TreeGrafter"/>
</dbReference>
<dbReference type="EMBL" id="CTEF01000001">
    <property type="protein sequence ID" value="CQD10133.1"/>
    <property type="molecule type" value="Genomic_DNA"/>
</dbReference>
<dbReference type="RefSeq" id="WP_047037439.1">
    <property type="nucleotide sequence ID" value="NZ_JACKVA010000035.1"/>
</dbReference>
<dbReference type="InterPro" id="IPR036271">
    <property type="entry name" value="Tet_transcr_reg_TetR-rel_C_sf"/>
</dbReference>
<reference evidence="7 9" key="2">
    <citation type="submission" date="2016-01" db="EMBL/GenBank/DDBJ databases">
        <title>The new phylogeny of the genus Mycobacterium.</title>
        <authorList>
            <person name="Tarcisio F."/>
            <person name="Conor M."/>
            <person name="Antonella G."/>
            <person name="Elisabetta G."/>
            <person name="Giulia F.S."/>
            <person name="Sara T."/>
            <person name="Anna F."/>
            <person name="Clotilde B."/>
            <person name="Roberto B."/>
            <person name="Veronica D.S."/>
            <person name="Fabio R."/>
            <person name="Monica P."/>
            <person name="Olivier J."/>
            <person name="Enrico T."/>
            <person name="Nicola S."/>
        </authorList>
    </citation>
    <scope>NUCLEOTIDE SEQUENCE [LARGE SCALE GENOMIC DNA]</scope>
    <source>
        <strain evidence="7 9">CCUG 50187</strain>
    </source>
</reference>
<evidence type="ECO:0000256" key="1">
    <source>
        <dbReference type="ARBA" id="ARBA00023015"/>
    </source>
</evidence>
<dbReference type="PANTHER" id="PTHR30055:SF148">
    <property type="entry name" value="TETR-FAMILY TRANSCRIPTIONAL REGULATOR"/>
    <property type="match status" value="1"/>
</dbReference>